<protein>
    <submittedName>
        <fullName evidence="1">Uncharacterized protein</fullName>
    </submittedName>
</protein>
<sequence>MQQKLNVEKRLARRRLDRCGGFSLIDCDAIPKTPTFLQRRLIKTLSSSERIGLAWPEQPLDLLAKCALDSPHSFKSRSLKLAAHSNRVCGDPNYSLDVGLISEVDLAAAFHKKMQSSFVRIISKQMVGIFCLNMGSEALAYSELEGVYCWCWCCGVHRQQGIYSSQHVHLPNKILFCVCSPSSGEKHEMSQRNDDVQEIHRRTRFMGYLNRFETTEGYFCLEI</sequence>
<evidence type="ECO:0000313" key="2">
    <source>
        <dbReference type="Proteomes" id="UP000636800"/>
    </source>
</evidence>
<dbReference type="OrthoDB" id="202840at2759"/>
<keyword evidence="2" id="KW-1185">Reference proteome</keyword>
<name>A0A835RTS3_VANPL</name>
<dbReference type="AlphaFoldDB" id="A0A835RTS3"/>
<dbReference type="Gene3D" id="3.60.10.10">
    <property type="entry name" value="Endonuclease/exonuclease/phosphatase"/>
    <property type="match status" value="1"/>
</dbReference>
<dbReference type="EMBL" id="JADCNL010000001">
    <property type="protein sequence ID" value="KAG0498171.1"/>
    <property type="molecule type" value="Genomic_DNA"/>
</dbReference>
<dbReference type="InterPro" id="IPR036691">
    <property type="entry name" value="Endo/exonu/phosph_ase_sf"/>
</dbReference>
<reference evidence="1 2" key="1">
    <citation type="journal article" date="2020" name="Nat. Food">
        <title>A phased Vanilla planifolia genome enables genetic improvement of flavour and production.</title>
        <authorList>
            <person name="Hasing T."/>
            <person name="Tang H."/>
            <person name="Brym M."/>
            <person name="Khazi F."/>
            <person name="Huang T."/>
            <person name="Chambers A.H."/>
        </authorList>
    </citation>
    <scope>NUCLEOTIDE SEQUENCE [LARGE SCALE GENOMIC DNA]</scope>
    <source>
        <tissue evidence="1">Leaf</tissue>
    </source>
</reference>
<organism evidence="1 2">
    <name type="scientific">Vanilla planifolia</name>
    <name type="common">Vanilla</name>
    <dbReference type="NCBI Taxonomy" id="51239"/>
    <lineage>
        <taxon>Eukaryota</taxon>
        <taxon>Viridiplantae</taxon>
        <taxon>Streptophyta</taxon>
        <taxon>Embryophyta</taxon>
        <taxon>Tracheophyta</taxon>
        <taxon>Spermatophyta</taxon>
        <taxon>Magnoliopsida</taxon>
        <taxon>Liliopsida</taxon>
        <taxon>Asparagales</taxon>
        <taxon>Orchidaceae</taxon>
        <taxon>Vanilloideae</taxon>
        <taxon>Vanilleae</taxon>
        <taxon>Vanilla</taxon>
    </lineage>
</organism>
<accession>A0A835RTS3</accession>
<evidence type="ECO:0000313" key="1">
    <source>
        <dbReference type="EMBL" id="KAG0498171.1"/>
    </source>
</evidence>
<comment type="caution">
    <text evidence="1">The sequence shown here is derived from an EMBL/GenBank/DDBJ whole genome shotgun (WGS) entry which is preliminary data.</text>
</comment>
<proteinExistence type="predicted"/>
<dbReference type="Proteomes" id="UP000636800">
    <property type="component" value="Chromosome 1"/>
</dbReference>
<gene>
    <name evidence="1" type="ORF">HPP92_002862</name>
</gene>